<gene>
    <name evidence="1" type="ORF">PSTT_13320</name>
</gene>
<evidence type="ECO:0000313" key="2">
    <source>
        <dbReference type="Proteomes" id="UP000239156"/>
    </source>
</evidence>
<keyword evidence="2" id="KW-1185">Reference proteome</keyword>
<name>A0A2S4US34_9BASI</name>
<dbReference type="EMBL" id="PKSL01000185">
    <property type="protein sequence ID" value="POW00126.1"/>
    <property type="molecule type" value="Genomic_DNA"/>
</dbReference>
<accession>A0A2S4US34</accession>
<proteinExistence type="predicted"/>
<sequence>MTAGEVADHLYKIFKTLSEPEEYELSDFTDALIHPVEHLLLRFDSYILLLILYVVPVTPEWEGPSSREQHLKTWLVNWNHLSLRLQKLYPCCPIIRN</sequence>
<dbReference type="VEuPathDB" id="FungiDB:PSHT_12209"/>
<dbReference type="VEuPathDB" id="FungiDB:PSTT_13320"/>
<dbReference type="AlphaFoldDB" id="A0A2S4US34"/>
<organism evidence="1 2">
    <name type="scientific">Puccinia striiformis</name>
    <dbReference type="NCBI Taxonomy" id="27350"/>
    <lineage>
        <taxon>Eukaryota</taxon>
        <taxon>Fungi</taxon>
        <taxon>Dikarya</taxon>
        <taxon>Basidiomycota</taxon>
        <taxon>Pucciniomycotina</taxon>
        <taxon>Pucciniomycetes</taxon>
        <taxon>Pucciniales</taxon>
        <taxon>Pucciniaceae</taxon>
        <taxon>Puccinia</taxon>
    </lineage>
</organism>
<protein>
    <submittedName>
        <fullName evidence="1">Uncharacterized protein</fullName>
    </submittedName>
</protein>
<reference evidence="1" key="1">
    <citation type="submission" date="2017-12" db="EMBL/GenBank/DDBJ databases">
        <title>Gene loss provides genomic basis for host adaptation in cereal stripe rust fungi.</title>
        <authorList>
            <person name="Xia C."/>
        </authorList>
    </citation>
    <scope>NUCLEOTIDE SEQUENCE [LARGE SCALE GENOMIC DNA]</scope>
    <source>
        <strain evidence="1">93-210</strain>
    </source>
</reference>
<dbReference type="Proteomes" id="UP000239156">
    <property type="component" value="Unassembled WGS sequence"/>
</dbReference>
<evidence type="ECO:0000313" key="1">
    <source>
        <dbReference type="EMBL" id="POW00126.1"/>
    </source>
</evidence>
<comment type="caution">
    <text evidence="1">The sequence shown here is derived from an EMBL/GenBank/DDBJ whole genome shotgun (WGS) entry which is preliminary data.</text>
</comment>